<dbReference type="Proteomes" id="UP001497623">
    <property type="component" value="Unassembled WGS sequence"/>
</dbReference>
<evidence type="ECO:0000256" key="1">
    <source>
        <dbReference type="ARBA" id="ARBA00004123"/>
    </source>
</evidence>
<evidence type="ECO:0000313" key="4">
    <source>
        <dbReference type="EMBL" id="CAL4124518.1"/>
    </source>
</evidence>
<evidence type="ECO:0000256" key="2">
    <source>
        <dbReference type="ARBA" id="ARBA00009265"/>
    </source>
</evidence>
<comment type="similarity">
    <text evidence="2">Belongs to the NRDE2 family.</text>
</comment>
<dbReference type="PANTHER" id="PTHR13471">
    <property type="entry name" value="TETRATRICOPEPTIDE-LIKE HELICAL"/>
    <property type="match status" value="1"/>
</dbReference>
<dbReference type="GO" id="GO:0031048">
    <property type="term" value="P:regulatory ncRNA-mediated heterochromatin formation"/>
    <property type="evidence" value="ECO:0007669"/>
    <property type="project" value="TreeGrafter"/>
</dbReference>
<keyword evidence="3" id="KW-0539">Nucleus</keyword>
<comment type="subcellular location">
    <subcellularLocation>
        <location evidence="1">Nucleus</location>
    </subcellularLocation>
</comment>
<dbReference type="EMBL" id="CAXKWB010022684">
    <property type="protein sequence ID" value="CAL4124518.1"/>
    <property type="molecule type" value="Genomic_DNA"/>
</dbReference>
<accession>A0AAV2RKI3</accession>
<gene>
    <name evidence="4" type="ORF">MNOR_LOCUS24580</name>
</gene>
<proteinExistence type="inferred from homology"/>
<dbReference type="PANTHER" id="PTHR13471:SF0">
    <property type="entry name" value="NUCLEAR EXOSOME REGULATOR NRDE2"/>
    <property type="match status" value="1"/>
</dbReference>
<organism evidence="4 5">
    <name type="scientific">Meganyctiphanes norvegica</name>
    <name type="common">Northern krill</name>
    <name type="synonym">Thysanopoda norvegica</name>
    <dbReference type="NCBI Taxonomy" id="48144"/>
    <lineage>
        <taxon>Eukaryota</taxon>
        <taxon>Metazoa</taxon>
        <taxon>Ecdysozoa</taxon>
        <taxon>Arthropoda</taxon>
        <taxon>Crustacea</taxon>
        <taxon>Multicrustacea</taxon>
        <taxon>Malacostraca</taxon>
        <taxon>Eumalacostraca</taxon>
        <taxon>Eucarida</taxon>
        <taxon>Euphausiacea</taxon>
        <taxon>Euphausiidae</taxon>
        <taxon>Meganyctiphanes</taxon>
    </lineage>
</organism>
<feature type="non-terminal residue" evidence="4">
    <location>
        <position position="1"/>
    </location>
</feature>
<dbReference type="GO" id="GO:1902369">
    <property type="term" value="P:negative regulation of RNA catabolic process"/>
    <property type="evidence" value="ECO:0007669"/>
    <property type="project" value="TreeGrafter"/>
</dbReference>
<name>A0AAV2RKI3_MEGNR</name>
<reference evidence="4 5" key="1">
    <citation type="submission" date="2024-05" db="EMBL/GenBank/DDBJ databases">
        <authorList>
            <person name="Wallberg A."/>
        </authorList>
    </citation>
    <scope>NUCLEOTIDE SEQUENCE [LARGE SCALE GENOMIC DNA]</scope>
</reference>
<dbReference type="AlphaFoldDB" id="A0AAV2RKI3"/>
<comment type="caution">
    <text evidence="4">The sequence shown here is derived from an EMBL/GenBank/DDBJ whole genome shotgun (WGS) entry which is preliminary data.</text>
</comment>
<protein>
    <submittedName>
        <fullName evidence="4">Uncharacterized protein</fullName>
    </submittedName>
</protein>
<keyword evidence="5" id="KW-1185">Reference proteome</keyword>
<sequence>QGWRDVILSSELKIHNIQSYSIESLLLQLLPQIKNIIHLFSRTTEGTLSSGYRLENLLESALNVSPGRNCPLLWRLYLQLVQTTRPTAVRPLLYRAITNCPAAKSLYIDAISCDGGLLRELCKLMGEKGVRVRMPLEELQVLAECDLDEDRPSPSEDSDAEEHKE</sequence>
<dbReference type="InterPro" id="IPR013633">
    <property type="entry name" value="NRDE-2"/>
</dbReference>
<evidence type="ECO:0000256" key="3">
    <source>
        <dbReference type="ARBA" id="ARBA00023242"/>
    </source>
</evidence>
<dbReference type="GO" id="GO:0071013">
    <property type="term" value="C:catalytic step 2 spliceosome"/>
    <property type="evidence" value="ECO:0007669"/>
    <property type="project" value="TreeGrafter"/>
</dbReference>
<evidence type="ECO:0000313" key="5">
    <source>
        <dbReference type="Proteomes" id="UP001497623"/>
    </source>
</evidence>